<comment type="caution">
    <text evidence="2">The sequence shown here is derived from an EMBL/GenBank/DDBJ whole genome shotgun (WGS) entry which is preliminary data.</text>
</comment>
<sequence>MSDLVLGLVLAVLAAFLLGGMLSLGRQGVRRGAVVVGVLALVSLVAAGLYLVPYALSR</sequence>
<evidence type="ECO:0000256" key="1">
    <source>
        <dbReference type="SAM" id="Phobius"/>
    </source>
</evidence>
<proteinExistence type="predicted"/>
<keyword evidence="1" id="KW-1133">Transmembrane helix</keyword>
<feature type="transmembrane region" description="Helical" evidence="1">
    <location>
        <begin position="35"/>
        <end position="56"/>
    </location>
</feature>
<accession>A0ABU8RP60</accession>
<protein>
    <submittedName>
        <fullName evidence="2">Uncharacterized protein</fullName>
    </submittedName>
</protein>
<keyword evidence="3" id="KW-1185">Reference proteome</keyword>
<dbReference type="EMBL" id="JBBIAA010000035">
    <property type="protein sequence ID" value="MEJ5946844.1"/>
    <property type="molecule type" value="Genomic_DNA"/>
</dbReference>
<organism evidence="2 3">
    <name type="scientific">Pseudokineococcus basanitobsidens</name>
    <dbReference type="NCBI Taxonomy" id="1926649"/>
    <lineage>
        <taxon>Bacteria</taxon>
        <taxon>Bacillati</taxon>
        <taxon>Actinomycetota</taxon>
        <taxon>Actinomycetes</taxon>
        <taxon>Kineosporiales</taxon>
        <taxon>Kineosporiaceae</taxon>
        <taxon>Pseudokineococcus</taxon>
    </lineage>
</organism>
<dbReference type="RefSeq" id="WP_339576224.1">
    <property type="nucleotide sequence ID" value="NZ_JBBIAA010000035.1"/>
</dbReference>
<gene>
    <name evidence="2" type="ORF">WDZ17_16225</name>
</gene>
<keyword evidence="1" id="KW-0472">Membrane</keyword>
<evidence type="ECO:0000313" key="3">
    <source>
        <dbReference type="Proteomes" id="UP001387100"/>
    </source>
</evidence>
<reference evidence="2 3" key="1">
    <citation type="journal article" date="2017" name="Int. J. Syst. Evol. Microbiol.">
        <title>Pseudokineococcus basanitobsidens sp. nov., isolated from volcanic rock.</title>
        <authorList>
            <person name="Lee D.W."/>
            <person name="Park M.Y."/>
            <person name="Kim J.J."/>
            <person name="Kim B.S."/>
        </authorList>
    </citation>
    <scope>NUCLEOTIDE SEQUENCE [LARGE SCALE GENOMIC DNA]</scope>
    <source>
        <strain evidence="2 3">DSM 103726</strain>
    </source>
</reference>
<keyword evidence="1" id="KW-0812">Transmembrane</keyword>
<name>A0ABU8RP60_9ACTN</name>
<evidence type="ECO:0000313" key="2">
    <source>
        <dbReference type="EMBL" id="MEJ5946844.1"/>
    </source>
</evidence>
<dbReference type="Proteomes" id="UP001387100">
    <property type="component" value="Unassembled WGS sequence"/>
</dbReference>